<comment type="caution">
    <text evidence="1">The sequence shown here is derived from an EMBL/GenBank/DDBJ whole genome shotgun (WGS) entry which is preliminary data.</text>
</comment>
<dbReference type="Proteomes" id="UP000594638">
    <property type="component" value="Unassembled WGS sequence"/>
</dbReference>
<dbReference type="Gramene" id="OE9A102296T1">
    <property type="protein sequence ID" value="OE9A102296C1"/>
    <property type="gene ID" value="OE9A102296"/>
</dbReference>
<protein>
    <submittedName>
        <fullName evidence="1">Uncharacterized protein</fullName>
    </submittedName>
</protein>
<evidence type="ECO:0000313" key="1">
    <source>
        <dbReference type="EMBL" id="CAA3031724.1"/>
    </source>
</evidence>
<accession>A0A8S0VLM1</accession>
<keyword evidence="2" id="KW-1185">Reference proteome</keyword>
<organism evidence="1 2">
    <name type="scientific">Olea europaea subsp. europaea</name>
    <dbReference type="NCBI Taxonomy" id="158383"/>
    <lineage>
        <taxon>Eukaryota</taxon>
        <taxon>Viridiplantae</taxon>
        <taxon>Streptophyta</taxon>
        <taxon>Embryophyta</taxon>
        <taxon>Tracheophyta</taxon>
        <taxon>Spermatophyta</taxon>
        <taxon>Magnoliopsida</taxon>
        <taxon>eudicotyledons</taxon>
        <taxon>Gunneridae</taxon>
        <taxon>Pentapetalae</taxon>
        <taxon>asterids</taxon>
        <taxon>lamiids</taxon>
        <taxon>Lamiales</taxon>
        <taxon>Oleaceae</taxon>
        <taxon>Oleeae</taxon>
        <taxon>Olea</taxon>
    </lineage>
</organism>
<name>A0A8S0VLM1_OLEEU</name>
<dbReference type="EMBL" id="CACTIH010009474">
    <property type="protein sequence ID" value="CAA3031724.1"/>
    <property type="molecule type" value="Genomic_DNA"/>
</dbReference>
<evidence type="ECO:0000313" key="2">
    <source>
        <dbReference type="Proteomes" id="UP000594638"/>
    </source>
</evidence>
<dbReference type="AlphaFoldDB" id="A0A8S0VLM1"/>
<sequence length="58" mass="6443">MERVSLQGNFLISVMDKVVADPASTIKATGHRWLNLIHREAVQNVGLPLLATSEQHSY</sequence>
<reference evidence="1 2" key="1">
    <citation type="submission" date="2019-12" db="EMBL/GenBank/DDBJ databases">
        <authorList>
            <person name="Alioto T."/>
            <person name="Alioto T."/>
            <person name="Gomez Garrido J."/>
        </authorList>
    </citation>
    <scope>NUCLEOTIDE SEQUENCE [LARGE SCALE GENOMIC DNA]</scope>
</reference>
<proteinExistence type="predicted"/>
<gene>
    <name evidence="1" type="ORF">OLEA9_A102296</name>
</gene>